<organism evidence="13 14">
    <name type="scientific">Mesosutterella faecium</name>
    <dbReference type="NCBI Taxonomy" id="2925194"/>
    <lineage>
        <taxon>Bacteria</taxon>
        <taxon>Pseudomonadati</taxon>
        <taxon>Pseudomonadota</taxon>
        <taxon>Betaproteobacteria</taxon>
        <taxon>Burkholderiales</taxon>
        <taxon>Sutterellaceae</taxon>
        <taxon>Mesosutterella</taxon>
    </lineage>
</organism>
<dbReference type="SMART" id="SM00387">
    <property type="entry name" value="HATPase_c"/>
    <property type="match status" value="1"/>
</dbReference>
<dbReference type="InterPro" id="IPR005467">
    <property type="entry name" value="His_kinase_dom"/>
</dbReference>
<keyword evidence="5" id="KW-0597">Phosphoprotein</keyword>
<keyword evidence="10" id="KW-1133">Transmembrane helix</keyword>
<keyword evidence="4" id="KW-1003">Cell membrane</keyword>
<evidence type="ECO:0000256" key="3">
    <source>
        <dbReference type="ARBA" id="ARBA00012438"/>
    </source>
</evidence>
<feature type="transmembrane region" description="Helical" evidence="10">
    <location>
        <begin position="317"/>
        <end position="336"/>
    </location>
</feature>
<keyword evidence="14" id="KW-1185">Reference proteome</keyword>
<evidence type="ECO:0000259" key="12">
    <source>
        <dbReference type="PROSITE" id="PS50109"/>
    </source>
</evidence>
<keyword evidence="6" id="KW-0808">Transferase</keyword>
<keyword evidence="8" id="KW-0902">Two-component regulatory system</keyword>
<keyword evidence="10" id="KW-0472">Membrane</keyword>
<proteinExistence type="predicted"/>
<comment type="caution">
    <text evidence="13">The sequence shown here is derived from an EMBL/GenBank/DDBJ whole genome shotgun (WGS) entry which is preliminary data.</text>
</comment>
<evidence type="ECO:0000256" key="1">
    <source>
        <dbReference type="ARBA" id="ARBA00000085"/>
    </source>
</evidence>
<evidence type="ECO:0000256" key="2">
    <source>
        <dbReference type="ARBA" id="ARBA00004651"/>
    </source>
</evidence>
<evidence type="ECO:0000256" key="4">
    <source>
        <dbReference type="ARBA" id="ARBA00022475"/>
    </source>
</evidence>
<dbReference type="Gene3D" id="3.40.190.10">
    <property type="entry name" value="Periplasmic binding protein-like II"/>
    <property type="match status" value="1"/>
</dbReference>
<feature type="chain" id="PRO_5045331148" description="histidine kinase" evidence="11">
    <location>
        <begin position="28"/>
        <end position="610"/>
    </location>
</feature>
<evidence type="ECO:0000256" key="11">
    <source>
        <dbReference type="SAM" id="SignalP"/>
    </source>
</evidence>
<evidence type="ECO:0000256" key="7">
    <source>
        <dbReference type="ARBA" id="ARBA00022777"/>
    </source>
</evidence>
<evidence type="ECO:0000256" key="5">
    <source>
        <dbReference type="ARBA" id="ARBA00022553"/>
    </source>
</evidence>
<evidence type="ECO:0000256" key="9">
    <source>
        <dbReference type="SAM" id="Coils"/>
    </source>
</evidence>
<feature type="domain" description="Histidine kinase" evidence="12">
    <location>
        <begin position="385"/>
        <end position="597"/>
    </location>
</feature>
<dbReference type="PANTHER" id="PTHR44936">
    <property type="entry name" value="SENSOR PROTEIN CREC"/>
    <property type="match status" value="1"/>
</dbReference>
<gene>
    <name evidence="13" type="ORF">MUN46_009950</name>
</gene>
<dbReference type="Proteomes" id="UP001165481">
    <property type="component" value="Unassembled WGS sequence"/>
</dbReference>
<comment type="subcellular location">
    <subcellularLocation>
        <location evidence="2">Cell membrane</location>
        <topology evidence="2">Multi-pass membrane protein</topology>
    </subcellularLocation>
</comment>
<dbReference type="CDD" id="cd00082">
    <property type="entry name" value="HisKA"/>
    <property type="match status" value="1"/>
</dbReference>
<evidence type="ECO:0000256" key="8">
    <source>
        <dbReference type="ARBA" id="ARBA00023012"/>
    </source>
</evidence>
<keyword evidence="10" id="KW-0812">Transmembrane</keyword>
<feature type="coiled-coil region" evidence="9">
    <location>
        <begin position="349"/>
        <end position="376"/>
    </location>
</feature>
<dbReference type="EC" id="2.7.13.3" evidence="3"/>
<name>A0ABT7ISK2_9BURK</name>
<protein>
    <recommendedName>
        <fullName evidence="3">histidine kinase</fullName>
        <ecNumber evidence="3">2.7.13.3</ecNumber>
    </recommendedName>
</protein>
<dbReference type="Pfam" id="PF12974">
    <property type="entry name" value="Phosphonate-bd"/>
    <property type="match status" value="1"/>
</dbReference>
<keyword evidence="11" id="KW-0732">Signal</keyword>
<dbReference type="InterPro" id="IPR003594">
    <property type="entry name" value="HATPase_dom"/>
</dbReference>
<feature type="signal peptide" evidence="11">
    <location>
        <begin position="1"/>
        <end position="27"/>
    </location>
</feature>
<keyword evidence="7" id="KW-0418">Kinase</keyword>
<dbReference type="PANTHER" id="PTHR44936:SF9">
    <property type="entry name" value="SENSOR PROTEIN CREC"/>
    <property type="match status" value="1"/>
</dbReference>
<dbReference type="SUPFAM" id="SSF55874">
    <property type="entry name" value="ATPase domain of HSP90 chaperone/DNA topoisomerase II/histidine kinase"/>
    <property type="match status" value="1"/>
</dbReference>
<dbReference type="InterPro" id="IPR050980">
    <property type="entry name" value="2C_sensor_his_kinase"/>
</dbReference>
<evidence type="ECO:0000256" key="6">
    <source>
        <dbReference type="ARBA" id="ARBA00022679"/>
    </source>
</evidence>
<evidence type="ECO:0000256" key="10">
    <source>
        <dbReference type="SAM" id="Phobius"/>
    </source>
</evidence>
<dbReference type="CDD" id="cd00075">
    <property type="entry name" value="HATPase"/>
    <property type="match status" value="1"/>
</dbReference>
<dbReference type="SUPFAM" id="SSF47384">
    <property type="entry name" value="Homodimeric domain of signal transducing histidine kinase"/>
    <property type="match status" value="1"/>
</dbReference>
<dbReference type="InterPro" id="IPR036890">
    <property type="entry name" value="HATPase_C_sf"/>
</dbReference>
<keyword evidence="9" id="KW-0175">Coiled coil</keyword>
<dbReference type="SMART" id="SM00388">
    <property type="entry name" value="HisKA"/>
    <property type="match status" value="1"/>
</dbReference>
<reference evidence="13" key="1">
    <citation type="submission" date="2023-03" db="EMBL/GenBank/DDBJ databases">
        <title>Mesosutterella sp. nov. isolated from porcine feces.</title>
        <authorList>
            <person name="Yu S."/>
        </authorList>
    </citation>
    <scope>NUCLEOTIDE SEQUENCE</scope>
    <source>
        <strain evidence="13">AGMB02718</strain>
    </source>
</reference>
<dbReference type="Gene3D" id="1.10.287.130">
    <property type="match status" value="1"/>
</dbReference>
<dbReference type="InterPro" id="IPR003661">
    <property type="entry name" value="HisK_dim/P_dom"/>
</dbReference>
<dbReference type="SUPFAM" id="SSF53850">
    <property type="entry name" value="Periplasmic binding protein-like II"/>
    <property type="match status" value="1"/>
</dbReference>
<dbReference type="PROSITE" id="PS50109">
    <property type="entry name" value="HIS_KIN"/>
    <property type="match status" value="1"/>
</dbReference>
<accession>A0ABT7ISK2</accession>
<comment type="catalytic activity">
    <reaction evidence="1">
        <text>ATP + protein L-histidine = ADP + protein N-phospho-L-histidine.</text>
        <dbReference type="EC" id="2.7.13.3"/>
    </reaction>
</comment>
<dbReference type="PROSITE" id="PS51257">
    <property type="entry name" value="PROKAR_LIPOPROTEIN"/>
    <property type="match status" value="1"/>
</dbReference>
<evidence type="ECO:0000313" key="14">
    <source>
        <dbReference type="Proteomes" id="UP001165481"/>
    </source>
</evidence>
<evidence type="ECO:0000313" key="13">
    <source>
        <dbReference type="EMBL" id="MDL2060257.1"/>
    </source>
</evidence>
<dbReference type="EMBL" id="JAKZJU020000001">
    <property type="protein sequence ID" value="MDL2060257.1"/>
    <property type="molecule type" value="Genomic_DNA"/>
</dbReference>
<dbReference type="RefSeq" id="WP_243376735.1">
    <property type="nucleotide sequence ID" value="NZ_JAKZJU020000001.1"/>
</dbReference>
<dbReference type="Gene3D" id="3.30.565.10">
    <property type="entry name" value="Histidine kinase-like ATPase, C-terminal domain"/>
    <property type="match status" value="1"/>
</dbReference>
<dbReference type="Pfam" id="PF00512">
    <property type="entry name" value="HisKA"/>
    <property type="match status" value="1"/>
</dbReference>
<dbReference type="Pfam" id="PF02518">
    <property type="entry name" value="HATPase_c"/>
    <property type="match status" value="1"/>
</dbReference>
<sequence>MKRNPTTRWLAAAAAAALALACTQAPAAPRGAPEPERTEVLIGVIGSNDLGFRSGTITPTLRHLEKSLPRYRFRIVDIPSHQAVDLIHRTRPDFIVGPSDVFFTLINTAGAQALVTRKNVWARDGGASVGSAIVVKSGNSSIRTLADLRGRKIAASLPDSLGGWLAFTGELARAGHDPATFISGANFLSYEYPAVFESVIDGRADAGILTACQLESAEASGLLEPGLLRVINEKDDGAIACRHSTGLYPGQTFGVLDYSRPELVKEIALALLSMPPQPTFSWQMAGQFHAVSRLYQDLRIGPFAEKPWTLEDFIRRYFWYFAGALGLALFLVLNEIRLNRLVARRTSALERSLEENRRLADTERQARERLSVLERRSLVSHMGSMIAHELKQPLAAMRNYCEVARIRLEDLDSPPVEELLLALSREVERVNAIVDRVRSYAKKTPQSHSPADLSEVARRAAGNFRNYQEYAKVRPALRLELEPGARVDGDALELEILVLNLMKNAARAEQGTASPEIRLQVKRTAGGVRLRVEDNGPRLTDQQFERLQHASDSTSAEGLGLGLPIVRSIADAHSADLSVTRLDPQGLRFEILFDASAQAPAGGAPENSHG</sequence>
<dbReference type="InterPro" id="IPR036097">
    <property type="entry name" value="HisK_dim/P_sf"/>
</dbReference>